<dbReference type="CDD" id="cd17039">
    <property type="entry name" value="Ubl_ubiquitin_like"/>
    <property type="match status" value="1"/>
</dbReference>
<dbReference type="Gramene" id="OMERI07G06310.1">
    <property type="protein sequence ID" value="OMERI07G06310.1"/>
    <property type="gene ID" value="OMERI07G06310"/>
</dbReference>
<evidence type="ECO:0000259" key="1">
    <source>
        <dbReference type="PROSITE" id="PS50053"/>
    </source>
</evidence>
<protein>
    <recommendedName>
        <fullName evidence="1">Ubiquitin-like domain-containing protein</fullName>
    </recommendedName>
</protein>
<dbReference type="GO" id="GO:0031593">
    <property type="term" value="F:polyubiquitin modification-dependent protein binding"/>
    <property type="evidence" value="ECO:0007669"/>
    <property type="project" value="TreeGrafter"/>
</dbReference>
<dbReference type="SUPFAM" id="SSF54236">
    <property type="entry name" value="Ubiquitin-like"/>
    <property type="match status" value="1"/>
</dbReference>
<dbReference type="GO" id="GO:0043161">
    <property type="term" value="P:proteasome-mediated ubiquitin-dependent protein catabolic process"/>
    <property type="evidence" value="ECO:0007669"/>
    <property type="project" value="TreeGrafter"/>
</dbReference>
<dbReference type="InterPro" id="IPR029071">
    <property type="entry name" value="Ubiquitin-like_domsf"/>
</dbReference>
<dbReference type="STRING" id="40149.A0A0E0E987"/>
<evidence type="ECO:0000313" key="2">
    <source>
        <dbReference type="EnsemblPlants" id="OMERI07G06310.1"/>
    </source>
</evidence>
<reference evidence="2" key="1">
    <citation type="submission" date="2015-04" db="UniProtKB">
        <authorList>
            <consortium name="EnsemblPlants"/>
        </authorList>
    </citation>
    <scope>IDENTIFICATION</scope>
</reference>
<dbReference type="GO" id="GO:0070628">
    <property type="term" value="F:proteasome binding"/>
    <property type="evidence" value="ECO:0007669"/>
    <property type="project" value="TreeGrafter"/>
</dbReference>
<sequence length="304" mass="33960">MDVNVVVLPTVVSRSCHLTVVVEPFDKVVEIKQKVESCYGIPVTAQRLLYWNRELVDDNDIEYYPIFDGSHVLPLLHWQVAATFCWIHGLAKWSGGDRTHDMVHVTAYLPLASWGWKVTVFARREESVVALKLHIHGAQKEARPLPECMWLGVDDFVCGGLMVMMDHWPLGAYVEFDSGVVEVTIVDCKKMAEAGSNSGSNRNTNVDANDNKIVIGLLMEDSRSQHMDFLLEASPTNMVATLWEQLNDNFEGDPETLLLAEGDYHFELNGVAMNEELSLEVHGVVESGETIMIISGRLPAPGHE</sequence>
<dbReference type="GO" id="GO:0005654">
    <property type="term" value="C:nucleoplasm"/>
    <property type="evidence" value="ECO:0007669"/>
    <property type="project" value="TreeGrafter"/>
</dbReference>
<dbReference type="PANTHER" id="PTHR10621:SF38">
    <property type="entry name" value="UBIQUITIN DOMAIN-CONTAINING PROTEIN 7SL RNA1-RELATED"/>
    <property type="match status" value="1"/>
</dbReference>
<dbReference type="Gene3D" id="3.10.20.90">
    <property type="entry name" value="Phosphatidylinositol 3-kinase Catalytic Subunit, Chain A, domain 1"/>
    <property type="match status" value="1"/>
</dbReference>
<dbReference type="Pfam" id="PF00240">
    <property type="entry name" value="ubiquitin"/>
    <property type="match status" value="1"/>
</dbReference>
<accession>A0A0E0E987</accession>
<organism evidence="2">
    <name type="scientific">Oryza meridionalis</name>
    <dbReference type="NCBI Taxonomy" id="40149"/>
    <lineage>
        <taxon>Eukaryota</taxon>
        <taxon>Viridiplantae</taxon>
        <taxon>Streptophyta</taxon>
        <taxon>Embryophyta</taxon>
        <taxon>Tracheophyta</taxon>
        <taxon>Spermatophyta</taxon>
        <taxon>Magnoliopsida</taxon>
        <taxon>Liliopsida</taxon>
        <taxon>Poales</taxon>
        <taxon>Poaceae</taxon>
        <taxon>BOP clade</taxon>
        <taxon>Oryzoideae</taxon>
        <taxon>Oryzeae</taxon>
        <taxon>Oryzinae</taxon>
        <taxon>Oryza</taxon>
    </lineage>
</organism>
<dbReference type="PANTHER" id="PTHR10621">
    <property type="entry name" value="UV EXCISION REPAIR PROTEIN RAD23"/>
    <property type="match status" value="1"/>
</dbReference>
<evidence type="ECO:0000313" key="3">
    <source>
        <dbReference type="Proteomes" id="UP000008021"/>
    </source>
</evidence>
<dbReference type="GO" id="GO:0043130">
    <property type="term" value="F:ubiquitin binding"/>
    <property type="evidence" value="ECO:0007669"/>
    <property type="project" value="TreeGrafter"/>
</dbReference>
<dbReference type="Proteomes" id="UP000008021">
    <property type="component" value="Chromosome 7"/>
</dbReference>
<reference evidence="2" key="2">
    <citation type="submission" date="2018-05" db="EMBL/GenBank/DDBJ databases">
        <title>OmerRS3 (Oryza meridionalis Reference Sequence Version 3).</title>
        <authorList>
            <person name="Zhang J."/>
            <person name="Kudrna D."/>
            <person name="Lee S."/>
            <person name="Talag J."/>
            <person name="Welchert J."/>
            <person name="Wing R.A."/>
        </authorList>
    </citation>
    <scope>NUCLEOTIDE SEQUENCE [LARGE SCALE GENOMIC DNA]</scope>
    <source>
        <strain evidence="2">cv. OR44</strain>
    </source>
</reference>
<dbReference type="InterPro" id="IPR000626">
    <property type="entry name" value="Ubiquitin-like_dom"/>
</dbReference>
<dbReference type="GO" id="GO:0005829">
    <property type="term" value="C:cytosol"/>
    <property type="evidence" value="ECO:0007669"/>
    <property type="project" value="TreeGrafter"/>
</dbReference>
<name>A0A0E0E987_9ORYZ</name>
<dbReference type="AlphaFoldDB" id="A0A0E0E987"/>
<dbReference type="HOGENOM" id="CLU_984791_0_0_1"/>
<dbReference type="PROSITE" id="PS50053">
    <property type="entry name" value="UBIQUITIN_2"/>
    <property type="match status" value="1"/>
</dbReference>
<keyword evidence="3" id="KW-1185">Reference proteome</keyword>
<proteinExistence type="predicted"/>
<dbReference type="EnsemblPlants" id="OMERI07G06310.1">
    <property type="protein sequence ID" value="OMERI07G06310.1"/>
    <property type="gene ID" value="OMERI07G06310"/>
</dbReference>
<feature type="domain" description="Ubiquitin-like" evidence="1">
    <location>
        <begin position="1"/>
        <end position="72"/>
    </location>
</feature>